<dbReference type="PATRIC" id="fig|1121362.3.peg.340"/>
<sequence length="106" mass="10382">MRARLDERGYATVASAGMAAALIGLCAVVGAAASLVIAEHEARVAADLAAVAGAWALYRGEDACAAAGRTAGLNGASLSECRIDGADVTVTAGIRGREVAAKAGPV</sequence>
<feature type="transmembrane region" description="Helical" evidence="1">
    <location>
        <begin position="12"/>
        <end position="38"/>
    </location>
</feature>
<dbReference type="KEGG" id="chn:A605_01725"/>
<accession>M1MUE3</accession>
<dbReference type="AlphaFoldDB" id="M1MUE3"/>
<evidence type="ECO:0000313" key="3">
    <source>
        <dbReference type="Proteomes" id="UP000011723"/>
    </source>
</evidence>
<dbReference type="RefSeq" id="WP_015399783.1">
    <property type="nucleotide sequence ID" value="NC_020302.1"/>
</dbReference>
<keyword evidence="1" id="KW-0472">Membrane</keyword>
<dbReference type="EMBL" id="CP003697">
    <property type="protein sequence ID" value="AGF71359.1"/>
    <property type="molecule type" value="Genomic_DNA"/>
</dbReference>
<organism evidence="2 3">
    <name type="scientific">Corynebacterium halotolerans YIM 70093 = DSM 44683</name>
    <dbReference type="NCBI Taxonomy" id="1121362"/>
    <lineage>
        <taxon>Bacteria</taxon>
        <taxon>Bacillati</taxon>
        <taxon>Actinomycetota</taxon>
        <taxon>Actinomycetes</taxon>
        <taxon>Mycobacteriales</taxon>
        <taxon>Corynebacteriaceae</taxon>
        <taxon>Corynebacterium</taxon>
    </lineage>
</organism>
<dbReference type="InterPro" id="IPR021202">
    <property type="entry name" value="Rv3654c-like"/>
</dbReference>
<dbReference type="STRING" id="1121362.A605_01725"/>
<gene>
    <name evidence="2" type="ORF">A605_01725</name>
</gene>
<dbReference type="eggNOG" id="ENOG5033B4F">
    <property type="taxonomic scope" value="Bacteria"/>
</dbReference>
<dbReference type="HOGENOM" id="CLU_104210_4_0_11"/>
<dbReference type="OrthoDB" id="4419140at2"/>
<dbReference type="NCBIfam" id="TIGR03816">
    <property type="entry name" value="tadE_like_DECH"/>
    <property type="match status" value="1"/>
</dbReference>
<keyword evidence="1" id="KW-1133">Transmembrane helix</keyword>
<proteinExistence type="predicted"/>
<reference evidence="2 3" key="1">
    <citation type="journal article" date="2012" name="Stand. Genomic Sci.">
        <title>Genome sequence of the halotolerant bacterium Corynebacterium halotolerans type strain YIM 70093(T) (= DSM 44683(T)).</title>
        <authorList>
            <person name="Ruckert C."/>
            <person name="Albersmeier A."/>
            <person name="Al-Dilaimi A."/>
            <person name="Niehaus K."/>
            <person name="Szczepanowski R."/>
            <person name="Kalinowski J."/>
        </authorList>
    </citation>
    <scope>NUCLEOTIDE SEQUENCE [LARGE SCALE GENOMIC DNA]</scope>
    <source>
        <strain evidence="2">YIM 70093</strain>
    </source>
</reference>
<keyword evidence="3" id="KW-1185">Reference proteome</keyword>
<evidence type="ECO:0000313" key="2">
    <source>
        <dbReference type="EMBL" id="AGF71359.1"/>
    </source>
</evidence>
<dbReference type="Proteomes" id="UP000011723">
    <property type="component" value="Chromosome"/>
</dbReference>
<evidence type="ECO:0000256" key="1">
    <source>
        <dbReference type="SAM" id="Phobius"/>
    </source>
</evidence>
<keyword evidence="1" id="KW-0812">Transmembrane</keyword>
<protein>
    <submittedName>
        <fullName evidence="2">Uncharacterized protein</fullName>
    </submittedName>
</protein>
<name>M1MUE3_9CORY</name>